<dbReference type="EMBL" id="QXQA01000016">
    <property type="protein sequence ID" value="RIX50150.1"/>
    <property type="molecule type" value="Genomic_DNA"/>
</dbReference>
<name>A0A3A1UXV0_9BACL</name>
<keyword evidence="1" id="KW-0472">Membrane</keyword>
<dbReference type="UniPathway" id="UPA00219"/>
<dbReference type="GO" id="GO:0071555">
    <property type="term" value="P:cell wall organization"/>
    <property type="evidence" value="ECO:0007669"/>
    <property type="project" value="UniProtKB-KW"/>
</dbReference>
<comment type="caution">
    <text evidence="2">The sequence shown here is derived from an EMBL/GenBank/DDBJ whole genome shotgun (WGS) entry which is preliminary data.</text>
</comment>
<comment type="similarity">
    <text evidence="1">Belongs to the Amj family.</text>
</comment>
<keyword evidence="1" id="KW-0573">Peptidoglycan synthesis</keyword>
<evidence type="ECO:0000313" key="3">
    <source>
        <dbReference type="Proteomes" id="UP000266482"/>
    </source>
</evidence>
<comment type="caution">
    <text evidence="1">Lacks conserved residue(s) required for the propagation of feature annotation.</text>
</comment>
<keyword evidence="1" id="KW-0813">Transport</keyword>
<feature type="transmembrane region" description="Helical" evidence="1">
    <location>
        <begin position="188"/>
        <end position="208"/>
    </location>
</feature>
<dbReference type="InterPro" id="IPR021260">
    <property type="entry name" value="Amj"/>
</dbReference>
<dbReference type="GO" id="GO:0015648">
    <property type="term" value="F:lipid-linked peptidoglycan transporter activity"/>
    <property type="evidence" value="ECO:0007669"/>
    <property type="project" value="UniProtKB-UniRule"/>
</dbReference>
<reference evidence="2 3" key="1">
    <citation type="submission" date="2018-09" db="EMBL/GenBank/DDBJ databases">
        <title>Paenibacillus aracenensis nov. sp. isolated from a cave in southern Spain.</title>
        <authorList>
            <person name="Jurado V."/>
            <person name="Gutierrez-Patricio S."/>
            <person name="Gonzalez-Pimentel J.L."/>
            <person name="Miller A.Z."/>
            <person name="Laiz L."/>
            <person name="Saiz-Jimenez C."/>
        </authorList>
    </citation>
    <scope>NUCLEOTIDE SEQUENCE [LARGE SCALE GENOMIC DNA]</scope>
    <source>
        <strain evidence="2 3">DSM 22867</strain>
    </source>
</reference>
<dbReference type="RefSeq" id="WP_119602199.1">
    <property type="nucleotide sequence ID" value="NZ_QXQA01000016.1"/>
</dbReference>
<evidence type="ECO:0000313" key="2">
    <source>
        <dbReference type="EMBL" id="RIX50150.1"/>
    </source>
</evidence>
<dbReference type="Proteomes" id="UP000266482">
    <property type="component" value="Unassembled WGS sequence"/>
</dbReference>
<accession>A0A3A1UXV0</accession>
<dbReference type="HAMAP" id="MF_02077">
    <property type="entry name" value="Amj_flippase"/>
    <property type="match status" value="1"/>
</dbReference>
<sequence length="261" mass="27635">MLIIVYLTFAIHVAETLTYALRAAGARAGKLAVALSLTGAVALVSRTSNMIQAPLMGKMVDYAKVHPDYPLVDQMRIVIAAATIGTLAAMVLFPSAVFLSCRVISHLEEAGSIPQMVRASVSLQKLKNAKAHLRVPKLKLLSRLTIGGIPKRLVAMNVVVTAIYTIGVLAALLASAGTEGSSTAASQASGLINGIATILLTVLIDPQIGLMTDKVSRGERELRALNKMFGLLMVSRLLGTLLAQFLLVPAAWWIGWAVSVL</sequence>
<keyword evidence="1" id="KW-1133">Transmembrane helix</keyword>
<organism evidence="2 3">
    <name type="scientific">Paenibacillus nanensis</name>
    <dbReference type="NCBI Taxonomy" id="393251"/>
    <lineage>
        <taxon>Bacteria</taxon>
        <taxon>Bacillati</taxon>
        <taxon>Bacillota</taxon>
        <taxon>Bacilli</taxon>
        <taxon>Bacillales</taxon>
        <taxon>Paenibacillaceae</taxon>
        <taxon>Paenibacillus</taxon>
    </lineage>
</organism>
<comment type="pathway">
    <text evidence="1">Cell wall biogenesis; peptidoglycan biosynthesis.</text>
</comment>
<dbReference type="GO" id="GO:0005886">
    <property type="term" value="C:plasma membrane"/>
    <property type="evidence" value="ECO:0007669"/>
    <property type="project" value="UniProtKB-SubCell"/>
</dbReference>
<dbReference type="Pfam" id="PF10997">
    <property type="entry name" value="Amj"/>
    <property type="match status" value="1"/>
</dbReference>
<comment type="function">
    <text evidence="1">Involved in peptidoglycan biosynthesis. Transports lipid-linked peptidoglycan precursors from the inner to the outer leaflet of the cytoplasmic membrane.</text>
</comment>
<gene>
    <name evidence="1" type="primary">amj</name>
    <name evidence="2" type="ORF">D3P08_21620</name>
</gene>
<keyword evidence="1" id="KW-0961">Cell wall biogenesis/degradation</keyword>
<feature type="transmembrane region" description="Helical" evidence="1">
    <location>
        <begin position="77"/>
        <end position="99"/>
    </location>
</feature>
<dbReference type="GO" id="GO:0008360">
    <property type="term" value="P:regulation of cell shape"/>
    <property type="evidence" value="ECO:0007669"/>
    <property type="project" value="UniProtKB-KW"/>
</dbReference>
<keyword evidence="1" id="KW-0133">Cell shape</keyword>
<feature type="transmembrane region" description="Helical" evidence="1">
    <location>
        <begin position="153"/>
        <end position="176"/>
    </location>
</feature>
<keyword evidence="3" id="KW-1185">Reference proteome</keyword>
<keyword evidence="1" id="KW-1003">Cell membrane</keyword>
<dbReference type="GO" id="GO:0009252">
    <property type="term" value="P:peptidoglycan biosynthetic process"/>
    <property type="evidence" value="ECO:0007669"/>
    <property type="project" value="UniProtKB-UniRule"/>
</dbReference>
<comment type="subcellular location">
    <subcellularLocation>
        <location evidence="1">Cell membrane</location>
        <topology evidence="1">Multi-pass membrane protein</topology>
    </subcellularLocation>
</comment>
<evidence type="ECO:0000256" key="1">
    <source>
        <dbReference type="HAMAP-Rule" id="MF_02077"/>
    </source>
</evidence>
<proteinExistence type="inferred from homology"/>
<protein>
    <recommendedName>
        <fullName evidence="1">Lipid II flippase Amj</fullName>
    </recommendedName>
</protein>
<dbReference type="AlphaFoldDB" id="A0A3A1UXV0"/>
<keyword evidence="1" id="KW-0812">Transmembrane</keyword>
<dbReference type="OrthoDB" id="7888986at2"/>
<feature type="transmembrane region" description="Helical" evidence="1">
    <location>
        <begin position="229"/>
        <end position="254"/>
    </location>
</feature>